<dbReference type="EMBL" id="WBJY01000002">
    <property type="protein sequence ID" value="KAB1648267.1"/>
    <property type="molecule type" value="Genomic_DNA"/>
</dbReference>
<dbReference type="InterPro" id="IPR043134">
    <property type="entry name" value="GTP-CH-I_N"/>
</dbReference>
<dbReference type="GO" id="GO:0005737">
    <property type="term" value="C:cytoplasm"/>
    <property type="evidence" value="ECO:0007669"/>
    <property type="project" value="TreeGrafter"/>
</dbReference>
<dbReference type="UniPathway" id="UPA00848">
    <property type="reaction ID" value="UER00151"/>
</dbReference>
<sequence>MTARAPRLDRERMANAIAEFLAATGDDPRRGPLRRTPERVTEAALELLGGIGVDPVPMLTAGRIPLDDPASEAAGASDQPVLVRGAAFRSTCEHHLLPFTGTVHVAYVPSESIIGLSRIYDLVDIVSTRLTLQERIGDDLVDALMEGLDARGALAVIVATHGCVGLRGSRQERGETITVSGRGTLADPAGRAEVMALLGKGITTGGSSATPVGI</sequence>
<dbReference type="GO" id="GO:0006729">
    <property type="term" value="P:tetrahydrobiopterin biosynthetic process"/>
    <property type="evidence" value="ECO:0007669"/>
    <property type="project" value="TreeGrafter"/>
</dbReference>
<feature type="binding site" evidence="5">
    <location>
        <position position="163"/>
    </location>
    <ligand>
        <name>Zn(2+)</name>
        <dbReference type="ChEBI" id="CHEBI:29105"/>
    </ligand>
</feature>
<feature type="binding site" evidence="5">
    <location>
        <position position="95"/>
    </location>
    <ligand>
        <name>Zn(2+)</name>
        <dbReference type="ChEBI" id="CHEBI:29105"/>
    </ligand>
</feature>
<dbReference type="InterPro" id="IPR043133">
    <property type="entry name" value="GTP-CH-I_C/QueF"/>
</dbReference>
<keyword evidence="5" id="KW-0342">GTP-binding</keyword>
<keyword evidence="4 5" id="KW-0378">Hydrolase</keyword>
<evidence type="ECO:0000256" key="5">
    <source>
        <dbReference type="HAMAP-Rule" id="MF_00223"/>
    </source>
</evidence>
<dbReference type="PANTHER" id="PTHR11109:SF7">
    <property type="entry name" value="GTP CYCLOHYDROLASE 1"/>
    <property type="match status" value="1"/>
</dbReference>
<dbReference type="OrthoDB" id="9801207at2"/>
<dbReference type="GO" id="GO:0003934">
    <property type="term" value="F:GTP cyclohydrolase I activity"/>
    <property type="evidence" value="ECO:0007669"/>
    <property type="project" value="UniProtKB-UniRule"/>
</dbReference>
<dbReference type="InterPro" id="IPR020602">
    <property type="entry name" value="GTP_CycHdrlase_I_dom"/>
</dbReference>
<dbReference type="GO" id="GO:0046654">
    <property type="term" value="P:tetrahydrofolate biosynthetic process"/>
    <property type="evidence" value="ECO:0007669"/>
    <property type="project" value="UniProtKB-UniRule"/>
</dbReference>
<feature type="domain" description="GTP cyclohydrolase I" evidence="6">
    <location>
        <begin position="14"/>
        <end position="197"/>
    </location>
</feature>
<comment type="caution">
    <text evidence="7">The sequence shown here is derived from an EMBL/GenBank/DDBJ whole genome shotgun (WGS) entry which is preliminary data.</text>
</comment>
<keyword evidence="5" id="KW-0862">Zinc</keyword>
<dbReference type="GO" id="GO:0008270">
    <property type="term" value="F:zinc ion binding"/>
    <property type="evidence" value="ECO:0007669"/>
    <property type="project" value="UniProtKB-UniRule"/>
</dbReference>
<dbReference type="HAMAP" id="MF_00223">
    <property type="entry name" value="FolE"/>
    <property type="match status" value="1"/>
</dbReference>
<reference evidence="7 8" key="1">
    <citation type="submission" date="2019-09" db="EMBL/GenBank/DDBJ databases">
        <title>Phylogeny of genus Pseudoclavibacter and closely related genus.</title>
        <authorList>
            <person name="Li Y."/>
        </authorList>
    </citation>
    <scope>NUCLEOTIDE SEQUENCE [LARGE SCALE GENOMIC DNA]</scope>
    <source>
        <strain evidence="7 8">EGI 60007</strain>
    </source>
</reference>
<accession>A0A6H9WID4</accession>
<proteinExistence type="inferred from homology"/>
<dbReference type="EC" id="3.5.4.16" evidence="5"/>
<organism evidence="7 8">
    <name type="scientific">Pseudoclavibacter endophyticus</name>
    <dbReference type="NCBI Taxonomy" id="1778590"/>
    <lineage>
        <taxon>Bacteria</taxon>
        <taxon>Bacillati</taxon>
        <taxon>Actinomycetota</taxon>
        <taxon>Actinomycetes</taxon>
        <taxon>Micrococcales</taxon>
        <taxon>Microbacteriaceae</taxon>
        <taxon>Pseudoclavibacter</taxon>
    </lineage>
</organism>
<comment type="catalytic activity">
    <reaction evidence="1 5">
        <text>GTP + H2O = 7,8-dihydroneopterin 3'-triphosphate + formate + H(+)</text>
        <dbReference type="Rhea" id="RHEA:17473"/>
        <dbReference type="ChEBI" id="CHEBI:15377"/>
        <dbReference type="ChEBI" id="CHEBI:15378"/>
        <dbReference type="ChEBI" id="CHEBI:15740"/>
        <dbReference type="ChEBI" id="CHEBI:37565"/>
        <dbReference type="ChEBI" id="CHEBI:58462"/>
        <dbReference type="EC" id="3.5.4.16"/>
    </reaction>
</comment>
<dbReference type="RefSeq" id="WP_158029462.1">
    <property type="nucleotide sequence ID" value="NZ_BMHG01000001.1"/>
</dbReference>
<comment type="similarity">
    <text evidence="5">Belongs to the GTP cyclohydrolase I family.</text>
</comment>
<gene>
    <name evidence="5 7" type="primary">folE</name>
    <name evidence="7" type="ORF">F8O04_11210</name>
</gene>
<dbReference type="GO" id="GO:0005525">
    <property type="term" value="F:GTP binding"/>
    <property type="evidence" value="ECO:0007669"/>
    <property type="project" value="UniProtKB-KW"/>
</dbReference>
<dbReference type="GO" id="GO:0006730">
    <property type="term" value="P:one-carbon metabolic process"/>
    <property type="evidence" value="ECO:0007669"/>
    <property type="project" value="UniProtKB-UniRule"/>
</dbReference>
<evidence type="ECO:0000256" key="2">
    <source>
        <dbReference type="ARBA" id="ARBA00005080"/>
    </source>
</evidence>
<dbReference type="NCBIfam" id="NF006826">
    <property type="entry name" value="PRK09347.1-3"/>
    <property type="match status" value="1"/>
</dbReference>
<comment type="pathway">
    <text evidence="2 5">Cofactor biosynthesis; 7,8-dihydroneopterin triphosphate biosynthesis; 7,8-dihydroneopterin triphosphate from GTP: step 1/1.</text>
</comment>
<evidence type="ECO:0000256" key="1">
    <source>
        <dbReference type="ARBA" id="ARBA00001052"/>
    </source>
</evidence>
<dbReference type="Pfam" id="PF01227">
    <property type="entry name" value="GTP_cyclohydroI"/>
    <property type="match status" value="1"/>
</dbReference>
<dbReference type="InterPro" id="IPR001474">
    <property type="entry name" value="GTP_CycHdrlase_I"/>
</dbReference>
<dbReference type="Proteomes" id="UP000431744">
    <property type="component" value="Unassembled WGS sequence"/>
</dbReference>
<keyword evidence="8" id="KW-1185">Reference proteome</keyword>
<comment type="subunit">
    <text evidence="5">Homopolymer.</text>
</comment>
<dbReference type="AlphaFoldDB" id="A0A6H9WID4"/>
<name>A0A6H9WID4_9MICO</name>
<protein>
    <recommendedName>
        <fullName evidence="5">GTP cyclohydrolase 1</fullName>
        <ecNumber evidence="5">3.5.4.16</ecNumber>
    </recommendedName>
    <alternativeName>
        <fullName evidence="5">GTP cyclohydrolase I</fullName>
        <shortName evidence="5">GTP-CH-I</shortName>
    </alternativeName>
</protein>
<evidence type="ECO:0000313" key="8">
    <source>
        <dbReference type="Proteomes" id="UP000431744"/>
    </source>
</evidence>
<evidence type="ECO:0000256" key="4">
    <source>
        <dbReference type="ARBA" id="ARBA00022801"/>
    </source>
</evidence>
<feature type="binding site" evidence="5">
    <location>
        <position position="92"/>
    </location>
    <ligand>
        <name>Zn(2+)</name>
        <dbReference type="ChEBI" id="CHEBI:29105"/>
    </ligand>
</feature>
<dbReference type="Gene3D" id="3.30.1130.10">
    <property type="match status" value="1"/>
</dbReference>
<keyword evidence="5" id="KW-0479">Metal-binding</keyword>
<evidence type="ECO:0000259" key="6">
    <source>
        <dbReference type="Pfam" id="PF01227"/>
    </source>
</evidence>
<dbReference type="SUPFAM" id="SSF55620">
    <property type="entry name" value="Tetrahydrobiopterin biosynthesis enzymes-like"/>
    <property type="match status" value="1"/>
</dbReference>
<dbReference type="Gene3D" id="1.10.286.10">
    <property type="match status" value="1"/>
</dbReference>
<evidence type="ECO:0000256" key="3">
    <source>
        <dbReference type="ARBA" id="ARBA00022563"/>
    </source>
</evidence>
<dbReference type="PANTHER" id="PTHR11109">
    <property type="entry name" value="GTP CYCLOHYDROLASE I"/>
    <property type="match status" value="1"/>
</dbReference>
<keyword evidence="5" id="KW-0547">Nucleotide-binding</keyword>
<evidence type="ECO:0000313" key="7">
    <source>
        <dbReference type="EMBL" id="KAB1648267.1"/>
    </source>
</evidence>
<keyword evidence="3 5" id="KW-0554">One-carbon metabolism</keyword>